<dbReference type="SUPFAM" id="SSF81606">
    <property type="entry name" value="PP2C-like"/>
    <property type="match status" value="1"/>
</dbReference>
<gene>
    <name evidence="2" type="ORF">HNR61_001802</name>
</gene>
<dbReference type="InterPro" id="IPR001932">
    <property type="entry name" value="PPM-type_phosphatase-like_dom"/>
</dbReference>
<dbReference type="CDD" id="cd00143">
    <property type="entry name" value="PP2Cc"/>
    <property type="match status" value="1"/>
</dbReference>
<name>A0A7W3QK65_ACTNM</name>
<keyword evidence="3" id="KW-1185">Reference proteome</keyword>
<dbReference type="EMBL" id="JACJIA010000002">
    <property type="protein sequence ID" value="MBA8950189.1"/>
    <property type="molecule type" value="Genomic_DNA"/>
</dbReference>
<reference evidence="2 3" key="1">
    <citation type="submission" date="2020-08" db="EMBL/GenBank/DDBJ databases">
        <title>Genomic Encyclopedia of Type Strains, Phase IV (KMG-IV): sequencing the most valuable type-strain genomes for metagenomic binning, comparative biology and taxonomic classification.</title>
        <authorList>
            <person name="Goeker M."/>
        </authorList>
    </citation>
    <scope>NUCLEOTIDE SEQUENCE [LARGE SCALE GENOMIC DNA]</scope>
    <source>
        <strain evidence="2 3">DSM 44197</strain>
    </source>
</reference>
<comment type="caution">
    <text evidence="2">The sequence shown here is derived from an EMBL/GenBank/DDBJ whole genome shotgun (WGS) entry which is preliminary data.</text>
</comment>
<dbReference type="Proteomes" id="UP000572680">
    <property type="component" value="Unassembled WGS sequence"/>
</dbReference>
<evidence type="ECO:0000259" key="1">
    <source>
        <dbReference type="PROSITE" id="PS51746"/>
    </source>
</evidence>
<dbReference type="PROSITE" id="PS51746">
    <property type="entry name" value="PPM_2"/>
    <property type="match status" value="1"/>
</dbReference>
<dbReference type="SMART" id="SM00331">
    <property type="entry name" value="PP2C_SIG"/>
    <property type="match status" value="1"/>
</dbReference>
<evidence type="ECO:0000313" key="2">
    <source>
        <dbReference type="EMBL" id="MBA8950189.1"/>
    </source>
</evidence>
<accession>A0A7W3QK65</accession>
<dbReference type="SMART" id="SM00332">
    <property type="entry name" value="PP2Cc"/>
    <property type="match status" value="1"/>
</dbReference>
<dbReference type="AlphaFoldDB" id="A0A7W3QK65"/>
<sequence length="363" mass="37574">MGAHAEDRFDVVVCGACGEPLDARDRFCEGCGEPRSPKRPVPASLVVHEPRDPPRRCVDCGATGIDDGFCETCGLRQPGGRERVEIELAAPLTGPVRGPARAAGVSDVGLRRDRNEDAVAMASLPGTVCAVVCDGVASAPGSERAAITAAETGARVLTRRVAVGSDPPTALRAAVRCAADAVRGLAADASRGAAGDASPACTFVAAVATADSVTVAWVGDSRAYWLRSTDDRLLTRDDTWAVRMVARGALTPQEAWADPRAHLLTAWLGADADVVEPHVATFTPTAPGVLLVCSDGLWGHLPEPADLAAVLDTVPDPAGAPLAAARALVRAALDAGGHDNVTVALVPYPRHPEPDEPTRETPR</sequence>
<feature type="domain" description="PPM-type phosphatase" evidence="1">
    <location>
        <begin position="102"/>
        <end position="348"/>
    </location>
</feature>
<dbReference type="RefSeq" id="WP_182842649.1">
    <property type="nucleotide sequence ID" value="NZ_BAAALP010000037.1"/>
</dbReference>
<dbReference type="InterPro" id="IPR036457">
    <property type="entry name" value="PPM-type-like_dom_sf"/>
</dbReference>
<evidence type="ECO:0000313" key="3">
    <source>
        <dbReference type="Proteomes" id="UP000572680"/>
    </source>
</evidence>
<protein>
    <submittedName>
        <fullName evidence="2">Serine/threonine protein phosphatase PrpC</fullName>
    </submittedName>
</protein>
<organism evidence="2 3">
    <name type="scientific">Actinomadura namibiensis</name>
    <dbReference type="NCBI Taxonomy" id="182080"/>
    <lineage>
        <taxon>Bacteria</taxon>
        <taxon>Bacillati</taxon>
        <taxon>Actinomycetota</taxon>
        <taxon>Actinomycetes</taxon>
        <taxon>Streptosporangiales</taxon>
        <taxon>Thermomonosporaceae</taxon>
        <taxon>Actinomadura</taxon>
    </lineage>
</organism>
<dbReference type="Pfam" id="PF13672">
    <property type="entry name" value="PP2C_2"/>
    <property type="match status" value="1"/>
</dbReference>
<proteinExistence type="predicted"/>
<dbReference type="Gene3D" id="3.60.40.10">
    <property type="entry name" value="PPM-type phosphatase domain"/>
    <property type="match status" value="1"/>
</dbReference>